<dbReference type="PRINTS" id="PR00380">
    <property type="entry name" value="KINESINHEAVY"/>
</dbReference>
<dbReference type="SUPFAM" id="SSF50729">
    <property type="entry name" value="PH domain-like"/>
    <property type="match status" value="1"/>
</dbReference>
<dbReference type="CDD" id="cd01364">
    <property type="entry name" value="KISc_BimC_Eg5"/>
    <property type="match status" value="1"/>
</dbReference>
<protein>
    <submittedName>
        <fullName evidence="20">Kinesin-like protein Klp8</fullName>
    </submittedName>
</protein>
<dbReference type="CDD" id="cd01365">
    <property type="entry name" value="KISc_KIF1A_KIF1B"/>
    <property type="match status" value="1"/>
</dbReference>
<evidence type="ECO:0000256" key="1">
    <source>
        <dbReference type="ARBA" id="ARBA00004245"/>
    </source>
</evidence>
<feature type="binding site" evidence="14">
    <location>
        <begin position="117"/>
        <end position="124"/>
    </location>
    <ligand>
        <name>ATP</name>
        <dbReference type="ChEBI" id="CHEBI:30616"/>
    </ligand>
</feature>
<keyword evidence="4" id="KW-0132">Cell division</keyword>
<keyword evidence="11" id="KW-0206">Cytoskeleton</keyword>
<dbReference type="GO" id="GO:0008017">
    <property type="term" value="F:microtubule binding"/>
    <property type="evidence" value="ECO:0007669"/>
    <property type="project" value="InterPro"/>
</dbReference>
<dbReference type="PROSITE" id="PS50067">
    <property type="entry name" value="KINESIN_MOTOR_2"/>
    <property type="match status" value="2"/>
</dbReference>
<comment type="similarity">
    <text evidence="13">Belongs to the TRAFAC class myosin-kinesin ATPase superfamily. Kinesin family. KIN-5/BimC subfamily.</text>
</comment>
<keyword evidence="10 14" id="KW-0505">Motor protein</keyword>
<evidence type="ECO:0000259" key="19">
    <source>
        <dbReference type="PROSITE" id="PS50067"/>
    </source>
</evidence>
<evidence type="ECO:0000256" key="11">
    <source>
        <dbReference type="ARBA" id="ARBA00023212"/>
    </source>
</evidence>
<dbReference type="Gene3D" id="2.30.29.30">
    <property type="entry name" value="Pleckstrin-homology domain (PH domain)/Phosphotyrosine-binding domain (PTB)"/>
    <property type="match status" value="1"/>
</dbReference>
<name>A0A8H7BVQ1_9FUNG</name>
<evidence type="ECO:0000313" key="21">
    <source>
        <dbReference type="Proteomes" id="UP000605846"/>
    </source>
</evidence>
<keyword evidence="12" id="KW-0131">Cell cycle</keyword>
<dbReference type="Gene3D" id="2.60.200.20">
    <property type="match status" value="1"/>
</dbReference>
<dbReference type="GO" id="GO:0051301">
    <property type="term" value="P:cell division"/>
    <property type="evidence" value="ECO:0007669"/>
    <property type="project" value="UniProtKB-KW"/>
</dbReference>
<feature type="domain" description="Kinesin motor" evidence="19">
    <location>
        <begin position="35"/>
        <end position="366"/>
    </location>
</feature>
<dbReference type="EMBL" id="JABAYA010000043">
    <property type="protein sequence ID" value="KAF7728115.1"/>
    <property type="molecule type" value="Genomic_DNA"/>
</dbReference>
<dbReference type="InterPro" id="IPR019821">
    <property type="entry name" value="Kinesin_motor_CS"/>
</dbReference>
<keyword evidence="9 15" id="KW-0175">Coiled coil</keyword>
<evidence type="ECO:0000313" key="20">
    <source>
        <dbReference type="EMBL" id="KAF7728115.1"/>
    </source>
</evidence>
<dbReference type="FunFam" id="3.40.850.10:FF:000051">
    <property type="entry name" value="Kinesin-like protein bimC"/>
    <property type="match status" value="1"/>
</dbReference>
<evidence type="ECO:0000256" key="16">
    <source>
        <dbReference type="SAM" id="MobiDB-lite"/>
    </source>
</evidence>
<dbReference type="InterPro" id="IPR036961">
    <property type="entry name" value="Kinesin_motor_dom_sf"/>
</dbReference>
<gene>
    <name evidence="20" type="primary">KLP8_3</name>
    <name evidence="20" type="ORF">EC973_006630</name>
</gene>
<proteinExistence type="inferred from homology"/>
<feature type="binding site" evidence="14">
    <location>
        <begin position="758"/>
        <end position="765"/>
    </location>
    <ligand>
        <name>ATP</name>
        <dbReference type="ChEBI" id="CHEBI:30616"/>
    </ligand>
</feature>
<evidence type="ECO:0000256" key="6">
    <source>
        <dbReference type="ARBA" id="ARBA00022741"/>
    </source>
</evidence>
<dbReference type="Pfam" id="PF16183">
    <property type="entry name" value="Kinesin_assoc"/>
    <property type="match status" value="1"/>
</dbReference>
<evidence type="ECO:0000256" key="8">
    <source>
        <dbReference type="ARBA" id="ARBA00022840"/>
    </source>
</evidence>
<dbReference type="PROSITE" id="PS00411">
    <property type="entry name" value="KINESIN_MOTOR_1"/>
    <property type="match status" value="2"/>
</dbReference>
<dbReference type="Pfam" id="PF00498">
    <property type="entry name" value="FHA"/>
    <property type="match status" value="1"/>
</dbReference>
<evidence type="ECO:0000256" key="4">
    <source>
        <dbReference type="ARBA" id="ARBA00022618"/>
    </source>
</evidence>
<reference evidence="20" key="1">
    <citation type="submission" date="2020-01" db="EMBL/GenBank/DDBJ databases">
        <title>Genome Sequencing of Three Apophysomyces-Like Fungal Strains Confirms a Novel Fungal Genus in the Mucoromycota with divergent Burkholderia-like Endosymbiotic Bacteria.</title>
        <authorList>
            <person name="Stajich J.E."/>
            <person name="Macias A.M."/>
            <person name="Carter-House D."/>
            <person name="Lovett B."/>
            <person name="Kasson L.R."/>
            <person name="Berry K."/>
            <person name="Grigoriev I."/>
            <person name="Chang Y."/>
            <person name="Spatafora J."/>
            <person name="Kasson M.T."/>
        </authorList>
    </citation>
    <scope>NUCLEOTIDE SEQUENCE</scope>
    <source>
        <strain evidence="20">NRRL A-21654</strain>
    </source>
</reference>
<evidence type="ECO:0000256" key="2">
    <source>
        <dbReference type="ARBA" id="ARBA00022448"/>
    </source>
</evidence>
<dbReference type="Gene3D" id="3.40.850.10">
    <property type="entry name" value="Kinesin motor domain"/>
    <property type="match status" value="2"/>
</dbReference>
<comment type="caution">
    <text evidence="20">The sequence shown here is derived from an EMBL/GenBank/DDBJ whole genome shotgun (WGS) entry which is preliminary data.</text>
</comment>
<evidence type="ECO:0000256" key="14">
    <source>
        <dbReference type="PROSITE-ProRule" id="PRU00283"/>
    </source>
</evidence>
<keyword evidence="21" id="KW-1185">Reference proteome</keyword>
<dbReference type="FunFam" id="3.40.850.10:FF:000047">
    <property type="entry name" value="Kinesin family protein"/>
    <property type="match status" value="1"/>
</dbReference>
<evidence type="ECO:0000256" key="12">
    <source>
        <dbReference type="ARBA" id="ARBA00023306"/>
    </source>
</evidence>
<dbReference type="SMART" id="SM00240">
    <property type="entry name" value="FHA"/>
    <property type="match status" value="1"/>
</dbReference>
<dbReference type="InterPro" id="IPR011993">
    <property type="entry name" value="PH-like_dom_sf"/>
</dbReference>
<dbReference type="GO" id="GO:0008574">
    <property type="term" value="F:plus-end-directed microtubule motor activity"/>
    <property type="evidence" value="ECO:0007669"/>
    <property type="project" value="UniProtKB-ARBA"/>
</dbReference>
<evidence type="ECO:0000256" key="5">
    <source>
        <dbReference type="ARBA" id="ARBA00022701"/>
    </source>
</evidence>
<keyword evidence="2" id="KW-0813">Transport</keyword>
<keyword evidence="7" id="KW-0498">Mitosis</keyword>
<dbReference type="CDD" id="cd01233">
    <property type="entry name" value="PH_KIFIA_KIFIB"/>
    <property type="match status" value="1"/>
</dbReference>
<dbReference type="Pfam" id="PF12423">
    <property type="entry name" value="KIF1B"/>
    <property type="match status" value="1"/>
</dbReference>
<dbReference type="InterPro" id="IPR022140">
    <property type="entry name" value="Kinesin-like_KIF1-typ"/>
</dbReference>
<sequence length="2305" mass="262475">MSTDHRFSRVFKRSPSINSIKGPQKKLKKPTDGTNIKVVVRCRGRNEREILADSPVILEPSPRNPNREVLVKTTNKLYSFDRLFDQDATQEHIYNEVVQPILDEMLLGYNCTIFAYGQTGTGKTYTMEGDLEERFGRYTSAAGIIPRTIHNLFETLDKLGHEYSVKVSLLELYNEELRDLLNNSDDRPMLKLYEDSTGSGVVVQGAEETYIQNTAQGLRVLQAGIRNRTIASTKCNDKSSRSHCIFTLNVHVREHVPGGEDIMRSGKLHLVDLAGSENIGRSGAEHARAREAGIINQSLLALGRVINHLVDQSGHIPYRESKLTRLLKDSLGGRTQTCIIATVAVAQMHQDEIISTLDYASRAKNIRNRPEANQPINRNSFIKDLEMKIERLKSDLKASYDKNGVYMSHKSYEALKDENQHLKDAVKETQDKLEDKKRLLHAKDLEIKTLAGKARDLHEGLKNQLAKYTPRIAKSLSEEDAPVEDCFASLEYALKKMQEVVEDCMQTKLDLTRQLEQARTDNLERQQHLRQEIQGFDKAVKAFEKLHTKTYRHMENEMTYLNDEHSSMSDVHDMTLGYMLDETKRVKERNKLLESYVKNQKALEEEEMNIFMNTVNELMTKMIETREQRRQSSIDFHQNISEKTLSGMKGNTARARTVDTAIKELALTADIMAEMRARTERLRSIDNIAEHSEPVSRPACEKTHKEEETKSFTFDKSYWSVDRDDPNYASQEIVYQDLGRELLDHAFDGYNCCIFAYGQTGSGKSYSMMGYGADKGIIPRTCSDLFDRISRETTDALTFQVEVTYIEIYNEKVRDLLNPKNKSNLRVREHPTLGPYVEDLSRLAVGSFGDIDYLMNEGNKARTVAATNMNATSSRSHAVFTLFLTSKRLDDETNMTTEKVARISLVDLAGSERADSTGATGARLKEGANINKSLTTLGKVIAGLAEHSSHEHKSGRKSKDIHIPYRDSVLTWLLKDSLGGNSKTAMIAAISPADYDETLSTLRYADQAKKIKNKAVVNEDPNAKLIRELKEELAALRETLMIYAPEEVEKITSHTSTKESDSVAVKEKQKIALKDAAGNVTYLTKEEVVDQLQTSEKLLNDLNQTWKEKLAKAQEIHMEREKALEELGIMVDKDNMGIYTPKSAPHLVNLNEDPLMTECLMYQIKPGITRVGRLESDVIADIRLSGPNIHDEHCYFENNNGVITIHPGNSDAMVMVNGRRITEPKVLRSGFRVILGDFHVFRFNHPEEVRKERRHHLIASDGSMTNVEADDFRSRAGSLDFTVSDKDSMRTPDVVDWTFAKREAARYHYNLETNSRDAVHDSASSGPQIKTTRSSGSYRTDDDALSHTSSLRVDTVWNTPDMASESAEEVQTGMNVADQELLLKKLREDMQHQLELQKQEYERRIKLMEAEKDDDTSSQQEEAEDRLRLAEKKMESMLEQQKKIYESKIKRISQQLPPGAVLNSPLFSPLYKETEIELVRKVMQKWRKLTYVTMAEMILTNAVILKEANVISKELGKAVEYQFTIIHDEASVASHSFWGSHSGTETYEEQLNKQKYERYPTVGVLVIDKKHQATYIWSLDDIKTRLERMRSIYNFTEQPLYLTHPDMEDPFYQSPSPRFSLIGVGSVPLQNLAYEVPIESTIDIYCQTTCEIVGKLKVLIAPIARSESQEAKEALNHRSSLSPPSPSTFSPISKVLPSSRCLLHIGQQQVFEVQILSLTGIEEKWLTQLHAQFRLSAFGNVRKHSSSDKLFATNPISDFGSAPVEFAYRQTVSTLVSADMLNVVLNKTLSIEVYGRTQTEYLDHLSERHLKRELSESSPVTYVNEPVDIVADTVDGIVSTTDVLDHRLKRKLTLDYHQDDGMLREERHDVVAWVQICELTAEGEYSPVEVISQNVCDNGIFSLRQGLQRRIVLTLTHDSGRKFSWQSVRNMSLGNIRLMDSKGQITESPAHANVAISLFPEQQVVFQHPGTSTLSAQGPWDSSLHDSLFLNRVTAANQCILLTLQWEVECEKCIRPLHFQMDIAVQIQGQDTISFTSMLRNFLSSQRVLSKMTGIFIVHFKPPITRRLRDLWRLNTAQKYVRGEEFLESWRPRGVSLVNDYREARRKMIYKDDVSRTKHRLMLHDQRRVDPISVDPDQLVTKVLDLWKSKHGTDKEIVISQHPPSVMDPYSLPIPAYSPSDQANMKLTPDVQHMIPSATVAKKGFLMRPTDTDDTWAKLWFVLRRPFLIIYEDQSETNELGVMNLSSVSVDYKKDLEAMLKRPNTFAIYTGNNVYLLQAPDYEDMMDWITKVDQFYVIDTPNASQ</sequence>
<dbReference type="PANTHER" id="PTHR47117">
    <property type="entry name" value="STAR-RELATED LIPID TRANSFER PROTEIN 9"/>
    <property type="match status" value="1"/>
</dbReference>
<dbReference type="InterPro" id="IPR049780">
    <property type="entry name" value="PH_KIFIA_KIFIB"/>
</dbReference>
<dbReference type="GO" id="GO:0005546">
    <property type="term" value="F:phosphatidylinositol-4,5-bisphosphate binding"/>
    <property type="evidence" value="ECO:0007669"/>
    <property type="project" value="UniProtKB-ARBA"/>
</dbReference>
<evidence type="ECO:0000256" key="7">
    <source>
        <dbReference type="ARBA" id="ARBA00022776"/>
    </source>
</evidence>
<dbReference type="PROSITE" id="PS50006">
    <property type="entry name" value="FHA_DOMAIN"/>
    <property type="match status" value="1"/>
</dbReference>
<dbReference type="GO" id="GO:0005874">
    <property type="term" value="C:microtubule"/>
    <property type="evidence" value="ECO:0007669"/>
    <property type="project" value="UniProtKB-KW"/>
</dbReference>
<dbReference type="Gene3D" id="6.10.250.2520">
    <property type="match status" value="1"/>
</dbReference>
<evidence type="ECO:0000256" key="3">
    <source>
        <dbReference type="ARBA" id="ARBA00022490"/>
    </source>
</evidence>
<dbReference type="InterPro" id="IPR022164">
    <property type="entry name" value="Kinesin-like"/>
</dbReference>
<organism evidence="20 21">
    <name type="scientific">Apophysomyces ossiformis</name>
    <dbReference type="NCBI Taxonomy" id="679940"/>
    <lineage>
        <taxon>Eukaryota</taxon>
        <taxon>Fungi</taxon>
        <taxon>Fungi incertae sedis</taxon>
        <taxon>Mucoromycota</taxon>
        <taxon>Mucoromycotina</taxon>
        <taxon>Mucoromycetes</taxon>
        <taxon>Mucorales</taxon>
        <taxon>Mucorineae</taxon>
        <taxon>Mucoraceae</taxon>
        <taxon>Apophysomyces</taxon>
    </lineage>
</organism>
<dbReference type="SMART" id="SM00233">
    <property type="entry name" value="PH"/>
    <property type="match status" value="1"/>
</dbReference>
<evidence type="ECO:0000259" key="17">
    <source>
        <dbReference type="PROSITE" id="PS50003"/>
    </source>
</evidence>
<evidence type="ECO:0000256" key="15">
    <source>
        <dbReference type="SAM" id="Coils"/>
    </source>
</evidence>
<dbReference type="OrthoDB" id="3176171at2759"/>
<evidence type="ECO:0000259" key="18">
    <source>
        <dbReference type="PROSITE" id="PS50006"/>
    </source>
</evidence>
<dbReference type="Pfam" id="PF00225">
    <property type="entry name" value="Kinesin"/>
    <property type="match status" value="2"/>
</dbReference>
<dbReference type="SUPFAM" id="SSF49879">
    <property type="entry name" value="SMAD/FHA domain"/>
    <property type="match status" value="1"/>
</dbReference>
<feature type="coiled-coil region" evidence="15">
    <location>
        <begin position="1391"/>
        <end position="1455"/>
    </location>
</feature>
<dbReference type="InterPro" id="IPR001849">
    <property type="entry name" value="PH_domain"/>
</dbReference>
<accession>A0A8H7BVQ1</accession>
<feature type="compositionally biased region" description="Polar residues" evidence="16">
    <location>
        <begin position="1322"/>
        <end position="1338"/>
    </location>
</feature>
<dbReference type="GO" id="GO:0000073">
    <property type="term" value="P:initial mitotic spindle pole body separation"/>
    <property type="evidence" value="ECO:0007669"/>
    <property type="project" value="UniProtKB-ARBA"/>
</dbReference>
<feature type="region of interest" description="Disordered" evidence="16">
    <location>
        <begin position="1317"/>
        <end position="1346"/>
    </location>
</feature>
<dbReference type="Proteomes" id="UP000605846">
    <property type="component" value="Unassembled WGS sequence"/>
</dbReference>
<comment type="subcellular location">
    <subcellularLocation>
        <location evidence="1">Cytoplasm</location>
        <location evidence="1">Cytoskeleton</location>
    </subcellularLocation>
</comment>
<dbReference type="InterPro" id="IPR032405">
    <property type="entry name" value="Kinesin_assoc"/>
</dbReference>
<feature type="domain" description="Kinesin motor" evidence="19">
    <location>
        <begin position="670"/>
        <end position="1011"/>
    </location>
</feature>
<dbReference type="FunFam" id="2.60.200.20:FF:000021">
    <property type="entry name" value="Kinesin family protein"/>
    <property type="match status" value="1"/>
</dbReference>
<feature type="coiled-coil region" evidence="15">
    <location>
        <begin position="382"/>
        <end position="439"/>
    </location>
</feature>
<evidence type="ECO:0000256" key="10">
    <source>
        <dbReference type="ARBA" id="ARBA00023175"/>
    </source>
</evidence>
<dbReference type="PROSITE" id="PS50003">
    <property type="entry name" value="PH_DOMAIN"/>
    <property type="match status" value="1"/>
</dbReference>
<keyword evidence="6 14" id="KW-0547">Nucleotide-binding</keyword>
<keyword evidence="3" id="KW-0963">Cytoplasm</keyword>
<evidence type="ECO:0000256" key="13">
    <source>
        <dbReference type="ARBA" id="ARBA00034704"/>
    </source>
</evidence>
<dbReference type="Pfam" id="PF12473">
    <property type="entry name" value="DUF3694"/>
    <property type="match status" value="1"/>
</dbReference>
<keyword evidence="5" id="KW-0493">Microtubule</keyword>
<dbReference type="InterPro" id="IPR001752">
    <property type="entry name" value="Kinesin_motor_dom"/>
</dbReference>
<dbReference type="InterPro" id="IPR047241">
    <property type="entry name" value="KIF11-like_kin_motor_dom"/>
</dbReference>
<dbReference type="InterPro" id="IPR000253">
    <property type="entry name" value="FHA_dom"/>
</dbReference>
<dbReference type="SUPFAM" id="SSF52540">
    <property type="entry name" value="P-loop containing nucleoside triphosphate hydrolases"/>
    <property type="match status" value="2"/>
</dbReference>
<dbReference type="GO" id="GO:0005524">
    <property type="term" value="F:ATP binding"/>
    <property type="evidence" value="ECO:0007669"/>
    <property type="project" value="UniProtKB-UniRule"/>
</dbReference>
<feature type="domain" description="PH" evidence="17">
    <location>
        <begin position="2199"/>
        <end position="2297"/>
    </location>
</feature>
<dbReference type="CDD" id="cd22705">
    <property type="entry name" value="FHA_KIF1"/>
    <property type="match status" value="1"/>
</dbReference>
<dbReference type="InterPro" id="IPR008984">
    <property type="entry name" value="SMAD_FHA_dom_sf"/>
</dbReference>
<dbReference type="GO" id="GO:0047496">
    <property type="term" value="P:vesicle transport along microtubule"/>
    <property type="evidence" value="ECO:0007669"/>
    <property type="project" value="UniProtKB-ARBA"/>
</dbReference>
<dbReference type="InterPro" id="IPR027417">
    <property type="entry name" value="P-loop_NTPase"/>
</dbReference>
<keyword evidence="8 14" id="KW-0067">ATP-binding</keyword>
<feature type="domain" description="FHA" evidence="18">
    <location>
        <begin position="1169"/>
        <end position="1221"/>
    </location>
</feature>
<dbReference type="SMART" id="SM00129">
    <property type="entry name" value="KISc"/>
    <property type="match status" value="2"/>
</dbReference>
<dbReference type="Pfam" id="PF00169">
    <property type="entry name" value="PH"/>
    <property type="match status" value="1"/>
</dbReference>
<evidence type="ECO:0000256" key="9">
    <source>
        <dbReference type="ARBA" id="ARBA00023054"/>
    </source>
</evidence>